<evidence type="ECO:0000313" key="2">
    <source>
        <dbReference type="EMBL" id="KNE56550.1"/>
    </source>
</evidence>
<accession>A0A0L0S2C3</accession>
<evidence type="ECO:0000256" key="1">
    <source>
        <dbReference type="SAM" id="SignalP"/>
    </source>
</evidence>
<sequence length="311" mass="34039">MPPTRKFLRVVLLAALVALLAAMGTHANESRLGLDIEQTTVSSTNGGVTASVTCLIPLNAPPTYSCKSFFLALREVMDSFESQLGLGAHGAAPLALDASFIPFCEEAVDAFAEEDSGASARCASALSHQHALAFASPVRFWDLHRSDPKSGPSPVFVSSAVVKLLASAGLRAQDGSRLTFDFPADIMLQVRSDWEGWYFPDHDPPAITRGQMDVRTTMQHELMHGFGVSFTGFDMATVSGAVLPWQQPMVIIGGKLLWTNWTTDTPQYVTHLVDVKGKRPLTDRVARARWRGSMLRRAWIRVARSRRSELQ</sequence>
<evidence type="ECO:0000313" key="3">
    <source>
        <dbReference type="Proteomes" id="UP000054350"/>
    </source>
</evidence>
<dbReference type="Proteomes" id="UP000054350">
    <property type="component" value="Unassembled WGS sequence"/>
</dbReference>
<protein>
    <recommendedName>
        <fullName evidence="4">Lysine-specific metallo-endopeptidase domain-containing protein</fullName>
    </recommendedName>
</protein>
<keyword evidence="1" id="KW-0732">Signal</keyword>
<feature type="signal peptide" evidence="1">
    <location>
        <begin position="1"/>
        <end position="27"/>
    </location>
</feature>
<reference evidence="3" key="2">
    <citation type="submission" date="2009-11" db="EMBL/GenBank/DDBJ databases">
        <title>The Genome Sequence of Allomyces macrogynus strain ATCC 38327.</title>
        <authorList>
            <consortium name="The Broad Institute Genome Sequencing Platform"/>
            <person name="Russ C."/>
            <person name="Cuomo C."/>
            <person name="Shea T."/>
            <person name="Young S.K."/>
            <person name="Zeng Q."/>
            <person name="Koehrsen M."/>
            <person name="Haas B."/>
            <person name="Borodovsky M."/>
            <person name="Guigo R."/>
            <person name="Alvarado L."/>
            <person name="Berlin A."/>
            <person name="Borenstein D."/>
            <person name="Chen Z."/>
            <person name="Engels R."/>
            <person name="Freedman E."/>
            <person name="Gellesch M."/>
            <person name="Goldberg J."/>
            <person name="Griggs A."/>
            <person name="Gujja S."/>
            <person name="Heiman D."/>
            <person name="Hepburn T."/>
            <person name="Howarth C."/>
            <person name="Jen D."/>
            <person name="Larson L."/>
            <person name="Lewis B."/>
            <person name="Mehta T."/>
            <person name="Park D."/>
            <person name="Pearson M."/>
            <person name="Roberts A."/>
            <person name="Saif S."/>
            <person name="Shenoy N."/>
            <person name="Sisk P."/>
            <person name="Stolte C."/>
            <person name="Sykes S."/>
            <person name="Walk T."/>
            <person name="White J."/>
            <person name="Yandava C."/>
            <person name="Burger G."/>
            <person name="Gray M.W."/>
            <person name="Holland P.W.H."/>
            <person name="King N."/>
            <person name="Lang F.B.F."/>
            <person name="Roger A.J."/>
            <person name="Ruiz-Trillo I."/>
            <person name="Lander E."/>
            <person name="Nusbaum C."/>
        </authorList>
    </citation>
    <scope>NUCLEOTIDE SEQUENCE [LARGE SCALE GENOMIC DNA]</scope>
    <source>
        <strain evidence="3">ATCC 38327</strain>
    </source>
</reference>
<dbReference type="AlphaFoldDB" id="A0A0L0S2C3"/>
<reference evidence="2 3" key="1">
    <citation type="submission" date="2009-11" db="EMBL/GenBank/DDBJ databases">
        <title>Annotation of Allomyces macrogynus ATCC 38327.</title>
        <authorList>
            <consortium name="The Broad Institute Genome Sequencing Platform"/>
            <person name="Russ C."/>
            <person name="Cuomo C."/>
            <person name="Burger G."/>
            <person name="Gray M.W."/>
            <person name="Holland P.W.H."/>
            <person name="King N."/>
            <person name="Lang F.B.F."/>
            <person name="Roger A.J."/>
            <person name="Ruiz-Trillo I."/>
            <person name="Young S.K."/>
            <person name="Zeng Q."/>
            <person name="Gargeya S."/>
            <person name="Fitzgerald M."/>
            <person name="Haas B."/>
            <person name="Abouelleil A."/>
            <person name="Alvarado L."/>
            <person name="Arachchi H.M."/>
            <person name="Berlin A."/>
            <person name="Chapman S.B."/>
            <person name="Gearin G."/>
            <person name="Goldberg J."/>
            <person name="Griggs A."/>
            <person name="Gujja S."/>
            <person name="Hansen M."/>
            <person name="Heiman D."/>
            <person name="Howarth C."/>
            <person name="Larimer J."/>
            <person name="Lui A."/>
            <person name="MacDonald P.J.P."/>
            <person name="McCowen C."/>
            <person name="Montmayeur A."/>
            <person name="Murphy C."/>
            <person name="Neiman D."/>
            <person name="Pearson M."/>
            <person name="Priest M."/>
            <person name="Roberts A."/>
            <person name="Saif S."/>
            <person name="Shea T."/>
            <person name="Sisk P."/>
            <person name="Stolte C."/>
            <person name="Sykes S."/>
            <person name="Wortman J."/>
            <person name="Nusbaum C."/>
            <person name="Birren B."/>
        </authorList>
    </citation>
    <scope>NUCLEOTIDE SEQUENCE [LARGE SCALE GENOMIC DNA]</scope>
    <source>
        <strain evidence="2 3">ATCC 38327</strain>
    </source>
</reference>
<dbReference type="VEuPathDB" id="FungiDB:AMAG_02351"/>
<evidence type="ECO:0008006" key="4">
    <source>
        <dbReference type="Google" id="ProtNLM"/>
    </source>
</evidence>
<dbReference type="EMBL" id="GG745330">
    <property type="protein sequence ID" value="KNE56550.1"/>
    <property type="molecule type" value="Genomic_DNA"/>
</dbReference>
<proteinExistence type="predicted"/>
<keyword evidence="3" id="KW-1185">Reference proteome</keyword>
<organism evidence="2 3">
    <name type="scientific">Allomyces macrogynus (strain ATCC 38327)</name>
    <name type="common">Allomyces javanicus var. macrogynus</name>
    <dbReference type="NCBI Taxonomy" id="578462"/>
    <lineage>
        <taxon>Eukaryota</taxon>
        <taxon>Fungi</taxon>
        <taxon>Fungi incertae sedis</taxon>
        <taxon>Blastocladiomycota</taxon>
        <taxon>Blastocladiomycetes</taxon>
        <taxon>Blastocladiales</taxon>
        <taxon>Blastocladiaceae</taxon>
        <taxon>Allomyces</taxon>
    </lineage>
</organism>
<gene>
    <name evidence="2" type="ORF">AMAG_02351</name>
</gene>
<feature type="chain" id="PRO_5005547754" description="Lysine-specific metallo-endopeptidase domain-containing protein" evidence="1">
    <location>
        <begin position="28"/>
        <end position="311"/>
    </location>
</feature>
<name>A0A0L0S2C3_ALLM3</name>